<dbReference type="Pfam" id="PF16363">
    <property type="entry name" value="GDP_Man_Dehyd"/>
    <property type="match status" value="1"/>
</dbReference>
<dbReference type="GO" id="GO:0009225">
    <property type="term" value="P:nucleotide-sugar metabolic process"/>
    <property type="evidence" value="ECO:0007669"/>
    <property type="project" value="InterPro"/>
</dbReference>
<evidence type="ECO:0000256" key="6">
    <source>
        <dbReference type="ARBA" id="ARBA00023239"/>
    </source>
</evidence>
<gene>
    <name evidence="9" type="ORF">FHR98_000966</name>
</gene>
<dbReference type="Gene3D" id="3.40.50.720">
    <property type="entry name" value="NAD(P)-binding Rossmann-like Domain"/>
    <property type="match status" value="1"/>
</dbReference>
<dbReference type="PANTHER" id="PTHR43000">
    <property type="entry name" value="DTDP-D-GLUCOSE 4,6-DEHYDRATASE-RELATED"/>
    <property type="match status" value="1"/>
</dbReference>
<protein>
    <recommendedName>
        <fullName evidence="4 7">dTDP-glucose 4,6-dehydratase</fullName>
        <ecNumber evidence="4 7">4.2.1.46</ecNumber>
    </recommendedName>
</protein>
<comment type="catalytic activity">
    <reaction evidence="1 7">
        <text>dTDP-alpha-D-glucose = dTDP-4-dehydro-6-deoxy-alpha-D-glucose + H2O</text>
        <dbReference type="Rhea" id="RHEA:17221"/>
        <dbReference type="ChEBI" id="CHEBI:15377"/>
        <dbReference type="ChEBI" id="CHEBI:57477"/>
        <dbReference type="ChEBI" id="CHEBI:57649"/>
        <dbReference type="EC" id="4.2.1.46"/>
    </reaction>
</comment>
<dbReference type="Proteomes" id="UP000581135">
    <property type="component" value="Unassembled WGS sequence"/>
</dbReference>
<accession>A0A839SSD5</accession>
<dbReference type="InterPro" id="IPR016040">
    <property type="entry name" value="NAD(P)-bd_dom"/>
</dbReference>
<dbReference type="EC" id="4.2.1.46" evidence="4 7"/>
<keyword evidence="5" id="KW-0520">NAD</keyword>
<proteinExistence type="inferred from homology"/>
<sequence>MRFLVTGGAGFIGSALVRDLIANGEEVVTLDSLTYAGHVESLVDALQSSKHCFERADIRDRATVEEVFQRHQPDIVLHLAAESHVDRSIDSPMDFVTTNVVGTVNMLDAATHHWRGLSGAKKAAFRFLHVSTDEVYGSLGPTGVFTEDTPYQPNSPYSASKASSDHFARAWNRTFGLPVLISHCSNNYGPFQMPEKLIPVIVLAAMEGRPIPIYGTGTNVRDWLFVDDHVSALIAIATKGQPGGIYNVGADQEITNIDMARRICAWMDRLLPDSPHAPHANLIEFVADRPGHDLRYAIDSTRVRNELGWAPRQGLEEGLGRTVRWYVENDWWWRGIRDGGFEDSARQGLSGGV</sequence>
<comment type="similarity">
    <text evidence="3 7">Belongs to the NAD(P)-dependent epimerase/dehydratase family. dTDP-glucose dehydratase subfamily.</text>
</comment>
<dbReference type="InterPro" id="IPR036291">
    <property type="entry name" value="NAD(P)-bd_dom_sf"/>
</dbReference>
<evidence type="ECO:0000256" key="1">
    <source>
        <dbReference type="ARBA" id="ARBA00001539"/>
    </source>
</evidence>
<dbReference type="Gene3D" id="3.90.25.10">
    <property type="entry name" value="UDP-galactose 4-epimerase, domain 1"/>
    <property type="match status" value="1"/>
</dbReference>
<dbReference type="EMBL" id="JACHXA010000002">
    <property type="protein sequence ID" value="MBB3064694.1"/>
    <property type="molecule type" value="Genomic_DNA"/>
</dbReference>
<organism evidence="9 10">
    <name type="scientific">Limibacillus halophilus</name>
    <dbReference type="NCBI Taxonomy" id="1579333"/>
    <lineage>
        <taxon>Bacteria</taxon>
        <taxon>Pseudomonadati</taxon>
        <taxon>Pseudomonadota</taxon>
        <taxon>Alphaproteobacteria</taxon>
        <taxon>Rhodospirillales</taxon>
        <taxon>Rhodovibrionaceae</taxon>
        <taxon>Limibacillus</taxon>
    </lineage>
</organism>
<comment type="caution">
    <text evidence="9">The sequence shown here is derived from an EMBL/GenBank/DDBJ whole genome shotgun (WGS) entry which is preliminary data.</text>
</comment>
<comment type="cofactor">
    <cofactor evidence="2 7">
        <name>NAD(+)</name>
        <dbReference type="ChEBI" id="CHEBI:57540"/>
    </cofactor>
</comment>
<keyword evidence="10" id="KW-1185">Reference proteome</keyword>
<dbReference type="GO" id="GO:0008460">
    <property type="term" value="F:dTDP-glucose 4,6-dehydratase activity"/>
    <property type="evidence" value="ECO:0007669"/>
    <property type="project" value="UniProtKB-EC"/>
</dbReference>
<evidence type="ECO:0000259" key="8">
    <source>
        <dbReference type="Pfam" id="PF16363"/>
    </source>
</evidence>
<evidence type="ECO:0000313" key="10">
    <source>
        <dbReference type="Proteomes" id="UP000581135"/>
    </source>
</evidence>
<name>A0A839SSD5_9PROT</name>
<reference evidence="9 10" key="1">
    <citation type="submission" date="2020-08" db="EMBL/GenBank/DDBJ databases">
        <title>Genomic Encyclopedia of Type Strains, Phase III (KMG-III): the genomes of soil and plant-associated and newly described type strains.</title>
        <authorList>
            <person name="Whitman W."/>
        </authorList>
    </citation>
    <scope>NUCLEOTIDE SEQUENCE [LARGE SCALE GENOMIC DNA]</scope>
    <source>
        <strain evidence="9 10">CECT 8803</strain>
    </source>
</reference>
<evidence type="ECO:0000256" key="5">
    <source>
        <dbReference type="ARBA" id="ARBA00023027"/>
    </source>
</evidence>
<feature type="domain" description="NAD(P)-binding" evidence="8">
    <location>
        <begin position="4"/>
        <end position="320"/>
    </location>
</feature>
<evidence type="ECO:0000256" key="7">
    <source>
        <dbReference type="RuleBase" id="RU004473"/>
    </source>
</evidence>
<dbReference type="InterPro" id="IPR005888">
    <property type="entry name" value="dTDP_Gluc_deHydtase"/>
</dbReference>
<evidence type="ECO:0000313" key="9">
    <source>
        <dbReference type="EMBL" id="MBB3064694.1"/>
    </source>
</evidence>
<dbReference type="AlphaFoldDB" id="A0A839SSD5"/>
<evidence type="ECO:0000256" key="2">
    <source>
        <dbReference type="ARBA" id="ARBA00001911"/>
    </source>
</evidence>
<keyword evidence="6 7" id="KW-0456">Lyase</keyword>
<dbReference type="NCBIfam" id="TIGR01181">
    <property type="entry name" value="dTDP_gluc_dehyt"/>
    <property type="match status" value="1"/>
</dbReference>
<dbReference type="CDD" id="cd05246">
    <property type="entry name" value="dTDP_GD_SDR_e"/>
    <property type="match status" value="1"/>
</dbReference>
<evidence type="ECO:0000256" key="4">
    <source>
        <dbReference type="ARBA" id="ARBA00011990"/>
    </source>
</evidence>
<dbReference type="RefSeq" id="WP_183415493.1">
    <property type="nucleotide sequence ID" value="NZ_JACHXA010000002.1"/>
</dbReference>
<evidence type="ECO:0000256" key="3">
    <source>
        <dbReference type="ARBA" id="ARBA00008178"/>
    </source>
</evidence>
<dbReference type="SUPFAM" id="SSF51735">
    <property type="entry name" value="NAD(P)-binding Rossmann-fold domains"/>
    <property type="match status" value="1"/>
</dbReference>